<sequence length="287" mass="31851">MKKTYIALLGSFLILASCKMQHKPELEHQLITLEDGLSAGQVNVHSDTKALAVNTFQYGQWFDVRFANVSGFTLEQGDMFPDLDITVFNTSGEIILKQESLLGGLSQPEDAVLYGTLTLANPILSGQSYKAVYRLYDTKSDHELQTEMDFELLPDSQITVTPDGLMAKEIYLFNSDTNSVLFGSNTPKASNISMDFQLLEGYQKKNGRIHLGMSTKLVDSRGRVLTENKDALPNFNVEGITNDQVLKATLSLNNGRFNSPLRWTVRLWDKNSAAAITATATLNIENN</sequence>
<evidence type="ECO:0000313" key="1">
    <source>
        <dbReference type="EMBL" id="MFD0796630.1"/>
    </source>
</evidence>
<name>A0ABW3B0I2_9FLAO</name>
<reference evidence="2" key="1">
    <citation type="journal article" date="2019" name="Int. J. Syst. Evol. Microbiol.">
        <title>The Global Catalogue of Microorganisms (GCM) 10K type strain sequencing project: providing services to taxonomists for standard genome sequencing and annotation.</title>
        <authorList>
            <consortium name="The Broad Institute Genomics Platform"/>
            <consortium name="The Broad Institute Genome Sequencing Center for Infectious Disease"/>
            <person name="Wu L."/>
            <person name="Ma J."/>
        </authorList>
    </citation>
    <scope>NUCLEOTIDE SEQUENCE [LARGE SCALE GENOMIC DNA]</scope>
    <source>
        <strain evidence="2">CCUG 61948</strain>
    </source>
</reference>
<comment type="caution">
    <text evidence="1">The sequence shown here is derived from an EMBL/GenBank/DDBJ whole genome shotgun (WGS) entry which is preliminary data.</text>
</comment>
<keyword evidence="2" id="KW-1185">Reference proteome</keyword>
<dbReference type="PROSITE" id="PS51257">
    <property type="entry name" value="PROKAR_LIPOPROTEIN"/>
    <property type="match status" value="1"/>
</dbReference>
<evidence type="ECO:0000313" key="2">
    <source>
        <dbReference type="Proteomes" id="UP001597012"/>
    </source>
</evidence>
<gene>
    <name evidence="1" type="ORF">ACFQZJ_04105</name>
</gene>
<organism evidence="1 2">
    <name type="scientific">Maribacter chungangensis</name>
    <dbReference type="NCBI Taxonomy" id="1069117"/>
    <lineage>
        <taxon>Bacteria</taxon>
        <taxon>Pseudomonadati</taxon>
        <taxon>Bacteroidota</taxon>
        <taxon>Flavobacteriia</taxon>
        <taxon>Flavobacteriales</taxon>
        <taxon>Flavobacteriaceae</taxon>
        <taxon>Maribacter</taxon>
    </lineage>
</organism>
<accession>A0ABW3B0I2</accession>
<protein>
    <recommendedName>
        <fullName evidence="3">DUF4382 domain-containing protein</fullName>
    </recommendedName>
</protein>
<dbReference type="RefSeq" id="WP_379932509.1">
    <property type="nucleotide sequence ID" value="NZ_JBHTHY010000003.1"/>
</dbReference>
<proteinExistence type="predicted"/>
<dbReference type="Proteomes" id="UP001597012">
    <property type="component" value="Unassembled WGS sequence"/>
</dbReference>
<dbReference type="EMBL" id="JBHTHY010000003">
    <property type="protein sequence ID" value="MFD0796630.1"/>
    <property type="molecule type" value="Genomic_DNA"/>
</dbReference>
<evidence type="ECO:0008006" key="3">
    <source>
        <dbReference type="Google" id="ProtNLM"/>
    </source>
</evidence>